<dbReference type="GO" id="GO:0006865">
    <property type="term" value="P:amino acid transport"/>
    <property type="evidence" value="ECO:0007669"/>
    <property type="project" value="TreeGrafter"/>
</dbReference>
<keyword evidence="5" id="KW-1133">Transmembrane helix</keyword>
<feature type="transmembrane region" description="Helical" evidence="5">
    <location>
        <begin position="198"/>
        <end position="224"/>
    </location>
</feature>
<dbReference type="AlphaFoldDB" id="A0A9N8ESS4"/>
<dbReference type="PANTHER" id="PTHR30085:SF6">
    <property type="entry name" value="ABC TRANSPORTER GLUTAMINE-BINDING PROTEIN GLNH"/>
    <property type="match status" value="1"/>
</dbReference>
<evidence type="ECO:0000256" key="4">
    <source>
        <dbReference type="SAM" id="MobiDB-lite"/>
    </source>
</evidence>
<dbReference type="SUPFAM" id="SSF53850">
    <property type="entry name" value="Periplasmic binding protein-like II"/>
    <property type="match status" value="2"/>
</dbReference>
<dbReference type="Proteomes" id="UP001153069">
    <property type="component" value="Unassembled WGS sequence"/>
</dbReference>
<name>A0A9N8ESS4_9STRA</name>
<evidence type="ECO:0000256" key="3">
    <source>
        <dbReference type="ARBA" id="ARBA00022729"/>
    </source>
</evidence>
<comment type="similarity">
    <text evidence="1">Belongs to the bacterial solute-binding protein 3 family.</text>
</comment>
<dbReference type="EMBL" id="CAICTM010001534">
    <property type="protein sequence ID" value="CAB9524429.1"/>
    <property type="molecule type" value="Genomic_DNA"/>
</dbReference>
<evidence type="ECO:0000256" key="2">
    <source>
        <dbReference type="ARBA" id="ARBA00022448"/>
    </source>
</evidence>
<feature type="region of interest" description="Disordered" evidence="4">
    <location>
        <begin position="1"/>
        <end position="43"/>
    </location>
</feature>
<dbReference type="PANTHER" id="PTHR30085">
    <property type="entry name" value="AMINO ACID ABC TRANSPORTER PERMEASE"/>
    <property type="match status" value="1"/>
</dbReference>
<protein>
    <submittedName>
        <fullName evidence="6">Extracellular solute-binding protein</fullName>
    </submittedName>
</protein>
<organism evidence="6 7">
    <name type="scientific">Seminavis robusta</name>
    <dbReference type="NCBI Taxonomy" id="568900"/>
    <lineage>
        <taxon>Eukaryota</taxon>
        <taxon>Sar</taxon>
        <taxon>Stramenopiles</taxon>
        <taxon>Ochrophyta</taxon>
        <taxon>Bacillariophyta</taxon>
        <taxon>Bacillariophyceae</taxon>
        <taxon>Bacillariophycidae</taxon>
        <taxon>Naviculales</taxon>
        <taxon>Naviculaceae</taxon>
        <taxon>Seminavis</taxon>
    </lineage>
</organism>
<keyword evidence="3" id="KW-0732">Signal</keyword>
<keyword evidence="5" id="KW-0472">Membrane</keyword>
<evidence type="ECO:0000256" key="5">
    <source>
        <dbReference type="SAM" id="Phobius"/>
    </source>
</evidence>
<sequence>MSASGSSDCEKTGGNAKDVDANAVDSEATGNMAGSLESLQTPVEGTLTSASVVEKQTPCNNDHIKEEGKAKTNAESTLDITLPERMPIPTPLPMPIPLPSGRPDSLPGAYAVGTSFAGLITSFARRTGEDSVIAGNEAEPEDSPSESPPLLQGTLVGPPRNRRRLQAASCHPAMVHTSQLPITGTAVRDDDNGQKRRAALFALAVVVMLAVIVALVLGLLGVFAGNNEGEPLQILAGSKEENTNDSLSTLQRIKQEGILRCEYREVPNNITDIPGFSYSFCLAVAAAIFGQETAKDKIDFQKFKNRTSLFAPLVEGQVDLYCSGYTHTMERDVLQTQVKTGLSFTAPFLYIGMAVAGDPFHVGCVEDNFRHLYECQSLKICVRQDTTYASIVQAAIPRRYIVPVETVGHATKGFVKGDCNVIALGSFAALSAEEIAAAGYNGSYVRSERYFSKEPLGLATRKDDPEFTAFVAAILDSLFVAELHNITQATAHLFPPMQIFGIDSQYMFQDAISAVGNYGEIYKRHLARGIPRATLNEVNQGTTGLLFSHPFGAIGENTREEDKIPLGDDVQSIVERGSVRCGISANAERAGFASKVNSTVSSVAYEGFEIDLCQSLSTSLFQGQPNKIQFVEVEKPEHGFALLASGAIDVLAGVTSSLQNRVKEPSTGLGYSFSVPYFYDSVHNSNLCMATNQDAHDWSVWVYWIVTALIFAEEQGIGQETSNMMPEVLLFGNQYKRMFRDAILEVGNYGDLFDRNLKAINIPRTGQNMLNQNSNQGPQHYAPPGFI</sequence>
<keyword evidence="5" id="KW-0812">Transmembrane</keyword>
<reference evidence="6" key="1">
    <citation type="submission" date="2020-06" db="EMBL/GenBank/DDBJ databases">
        <authorList>
            <consortium name="Plant Systems Biology data submission"/>
        </authorList>
    </citation>
    <scope>NUCLEOTIDE SEQUENCE</scope>
    <source>
        <strain evidence="6">D6</strain>
    </source>
</reference>
<feature type="region of interest" description="Disordered" evidence="4">
    <location>
        <begin position="53"/>
        <end position="72"/>
    </location>
</feature>
<feature type="compositionally biased region" description="Basic and acidic residues" evidence="4">
    <location>
        <begin position="62"/>
        <end position="72"/>
    </location>
</feature>
<proteinExistence type="inferred from homology"/>
<gene>
    <name evidence="6" type="ORF">SEMRO_1536_G280610.1</name>
</gene>
<dbReference type="OrthoDB" id="10056896at2759"/>
<keyword evidence="2" id="KW-0813">Transport</keyword>
<evidence type="ECO:0000313" key="7">
    <source>
        <dbReference type="Proteomes" id="UP001153069"/>
    </source>
</evidence>
<accession>A0A9N8ESS4</accession>
<dbReference type="Gene3D" id="3.40.190.10">
    <property type="entry name" value="Periplasmic binding protein-like II"/>
    <property type="match status" value="3"/>
</dbReference>
<evidence type="ECO:0000256" key="1">
    <source>
        <dbReference type="ARBA" id="ARBA00010333"/>
    </source>
</evidence>
<feature type="region of interest" description="Disordered" evidence="4">
    <location>
        <begin position="135"/>
        <end position="158"/>
    </location>
</feature>
<evidence type="ECO:0000313" key="6">
    <source>
        <dbReference type="EMBL" id="CAB9524429.1"/>
    </source>
</evidence>
<keyword evidence="7" id="KW-1185">Reference proteome</keyword>
<comment type="caution">
    <text evidence="6">The sequence shown here is derived from an EMBL/GenBank/DDBJ whole genome shotgun (WGS) entry which is preliminary data.</text>
</comment>
<dbReference type="InterPro" id="IPR051455">
    <property type="entry name" value="Bact_solute-bind_prot3"/>
</dbReference>